<dbReference type="FunFam" id="1.10.8.270:FF:000031">
    <property type="entry name" value="TBC1 domain family member 5"/>
    <property type="match status" value="1"/>
</dbReference>
<reference evidence="4" key="2">
    <citation type="journal article" date="2023" name="IMA Fungus">
        <title>Comparative genomic study of the Penicillium genus elucidates a diverse pangenome and 15 lateral gene transfer events.</title>
        <authorList>
            <person name="Petersen C."/>
            <person name="Sorensen T."/>
            <person name="Nielsen M.R."/>
            <person name="Sondergaard T.E."/>
            <person name="Sorensen J.L."/>
            <person name="Fitzpatrick D.A."/>
            <person name="Frisvad J.C."/>
            <person name="Nielsen K.L."/>
        </authorList>
    </citation>
    <scope>NUCLEOTIDE SEQUENCE</scope>
    <source>
        <strain evidence="4">IBT 26290</strain>
    </source>
</reference>
<dbReference type="SUPFAM" id="SSF47923">
    <property type="entry name" value="Ypt/Rab-GAP domain of gyp1p"/>
    <property type="match status" value="2"/>
</dbReference>
<dbReference type="InterPro" id="IPR000195">
    <property type="entry name" value="Rab-GAP-TBC_dom"/>
</dbReference>
<dbReference type="SMART" id="SM00164">
    <property type="entry name" value="TBC"/>
    <property type="match status" value="1"/>
</dbReference>
<dbReference type="PANTHER" id="PTHR22957:SF337">
    <property type="entry name" value="TBC1 DOMAIN FAMILY MEMBER 5"/>
    <property type="match status" value="1"/>
</dbReference>
<feature type="compositionally biased region" description="Basic and acidic residues" evidence="2">
    <location>
        <begin position="694"/>
        <end position="710"/>
    </location>
</feature>
<feature type="compositionally biased region" description="Basic and acidic residues" evidence="2">
    <location>
        <begin position="631"/>
        <end position="640"/>
    </location>
</feature>
<feature type="compositionally biased region" description="Basic and acidic residues" evidence="2">
    <location>
        <begin position="675"/>
        <end position="684"/>
    </location>
</feature>
<reference evidence="4" key="1">
    <citation type="submission" date="2022-11" db="EMBL/GenBank/DDBJ databases">
        <authorList>
            <person name="Petersen C."/>
        </authorList>
    </citation>
    <scope>NUCLEOTIDE SEQUENCE</scope>
    <source>
        <strain evidence="4">IBT 26290</strain>
    </source>
</reference>
<name>A0A9W9IEW0_9EURO</name>
<comment type="caution">
    <text evidence="4">The sequence shown here is derived from an EMBL/GenBank/DDBJ whole genome shotgun (WGS) entry which is preliminary data.</text>
</comment>
<dbReference type="AlphaFoldDB" id="A0A9W9IEW0"/>
<dbReference type="PROSITE" id="PS50086">
    <property type="entry name" value="TBC_RABGAP"/>
    <property type="match status" value="1"/>
</dbReference>
<dbReference type="Gene3D" id="1.10.472.80">
    <property type="entry name" value="Ypt/Rab-GAP domain of gyp1p, domain 3"/>
    <property type="match status" value="1"/>
</dbReference>
<dbReference type="EMBL" id="JAPQKN010000001">
    <property type="protein sequence ID" value="KAJ5174944.1"/>
    <property type="molecule type" value="Genomic_DNA"/>
</dbReference>
<gene>
    <name evidence="4" type="ORF">N7482_000821</name>
</gene>
<protein>
    <recommendedName>
        <fullName evidence="3">Rab-GAP TBC domain-containing protein</fullName>
    </recommendedName>
</protein>
<evidence type="ECO:0000259" key="3">
    <source>
        <dbReference type="PROSITE" id="PS50086"/>
    </source>
</evidence>
<organism evidence="4 5">
    <name type="scientific">Penicillium canariense</name>
    <dbReference type="NCBI Taxonomy" id="189055"/>
    <lineage>
        <taxon>Eukaryota</taxon>
        <taxon>Fungi</taxon>
        <taxon>Dikarya</taxon>
        <taxon>Ascomycota</taxon>
        <taxon>Pezizomycotina</taxon>
        <taxon>Eurotiomycetes</taxon>
        <taxon>Eurotiomycetidae</taxon>
        <taxon>Eurotiales</taxon>
        <taxon>Aspergillaceae</taxon>
        <taxon>Penicillium</taxon>
    </lineage>
</organism>
<dbReference type="Proteomes" id="UP001149163">
    <property type="component" value="Unassembled WGS sequence"/>
</dbReference>
<keyword evidence="1" id="KW-0343">GTPase activation</keyword>
<feature type="region of interest" description="Disordered" evidence="2">
    <location>
        <begin position="554"/>
        <end position="646"/>
    </location>
</feature>
<dbReference type="OrthoDB" id="27140at2759"/>
<feature type="region of interest" description="Disordered" evidence="2">
    <location>
        <begin position="666"/>
        <end position="721"/>
    </location>
</feature>
<feature type="domain" description="Rab-GAP TBC" evidence="3">
    <location>
        <begin position="34"/>
        <end position="298"/>
    </location>
</feature>
<evidence type="ECO:0000313" key="4">
    <source>
        <dbReference type="EMBL" id="KAJ5174944.1"/>
    </source>
</evidence>
<dbReference type="Gene3D" id="1.10.8.270">
    <property type="entry name" value="putative rabgap domain of human tbc1 domain family member 14 like domains"/>
    <property type="match status" value="1"/>
</dbReference>
<dbReference type="RefSeq" id="XP_056546552.1">
    <property type="nucleotide sequence ID" value="XM_056682946.1"/>
</dbReference>
<dbReference type="GeneID" id="81422122"/>
<evidence type="ECO:0000256" key="1">
    <source>
        <dbReference type="ARBA" id="ARBA00022468"/>
    </source>
</evidence>
<sequence length="721" mass="80465">MRTIEDTRWDALFLGHDTPSDLRAALRSEQGGKLCNDGLRSICWKVFLLFDGVGREQWSQKLAESRDVYDALRAHFLKYIDHPDDLESTVDPLADDDESPWQTLRNDEKLRAEIVQDVDRCLQENFFFQEPSTKQKLTDVLFVYSKLNPDVGYRQGMHELLAPILWVIDRDSIECPDQGAASYTDEEGRLMLDLLNTKFVEHDSFTLFLCVMQTARIYYEHGETKTANNQIDVIPIVSRCQYLHQEALTIIDHELAEHLHAVDVLPQIFLTRWMRLLFGREFPFDDVLMMWDLLFAHGLRSDLVDFTCIAMLLRIRWQLLKADYSGALSILLRYPSPEPHAPQTFVHDALYLEQSPTAERGSFLISKYSGRPPESSKCRSHSGIRPAMKAHLWEDFKGRSESNSSASSPARNSPKSLEALFQDVSQGIQRRTEAWGVTKAVRGAVTEARKNMQTMHYEPGHRSAAIRPNPASTMGIKGAPERPTATELGLQTKISWLEERNKELAAALGEALKDIRGQLETMKDLDSGIIDAAKQALDRAQSVQSCLENLMLPPPVGSAPHSAKIDNEVPRSAPPPVSSPDNRSGPEGVAEKEDQQGVPPHSPVDAPSPSMQNGTLKPVSITTVSTTITDGHADTEREGLRPAVRPSLSDAGFSWMLGGSRNLSTFVSSASMPPEQRRHQDQPRGKGSPLFGHGGDEHPQIAEAEHDELALRSLPGARGPL</sequence>
<dbReference type="FunFam" id="1.10.472.80:FF:000038">
    <property type="entry name" value="TBC1 domain family member 5"/>
    <property type="match status" value="1"/>
</dbReference>
<dbReference type="Pfam" id="PF00566">
    <property type="entry name" value="RabGAP-TBC"/>
    <property type="match status" value="1"/>
</dbReference>
<accession>A0A9W9IEW0</accession>
<keyword evidence="5" id="KW-1185">Reference proteome</keyword>
<proteinExistence type="predicted"/>
<feature type="compositionally biased region" description="Low complexity" evidence="2">
    <location>
        <begin position="619"/>
        <end position="629"/>
    </location>
</feature>
<dbReference type="GO" id="GO:0005096">
    <property type="term" value="F:GTPase activator activity"/>
    <property type="evidence" value="ECO:0007669"/>
    <property type="project" value="UniProtKB-KW"/>
</dbReference>
<dbReference type="InterPro" id="IPR035969">
    <property type="entry name" value="Rab-GAP_TBC_sf"/>
</dbReference>
<evidence type="ECO:0000313" key="5">
    <source>
        <dbReference type="Proteomes" id="UP001149163"/>
    </source>
</evidence>
<evidence type="ECO:0000256" key="2">
    <source>
        <dbReference type="SAM" id="MobiDB-lite"/>
    </source>
</evidence>
<dbReference type="PANTHER" id="PTHR22957">
    <property type="entry name" value="TBC1 DOMAIN FAMILY MEMBER GTPASE-ACTIVATING PROTEIN"/>
    <property type="match status" value="1"/>
</dbReference>